<organism evidence="2 3">
    <name type="scientific">Nephila pilipes</name>
    <name type="common">Giant wood spider</name>
    <name type="synonym">Nephila maculata</name>
    <dbReference type="NCBI Taxonomy" id="299642"/>
    <lineage>
        <taxon>Eukaryota</taxon>
        <taxon>Metazoa</taxon>
        <taxon>Ecdysozoa</taxon>
        <taxon>Arthropoda</taxon>
        <taxon>Chelicerata</taxon>
        <taxon>Arachnida</taxon>
        <taxon>Araneae</taxon>
        <taxon>Araneomorphae</taxon>
        <taxon>Entelegynae</taxon>
        <taxon>Araneoidea</taxon>
        <taxon>Nephilidae</taxon>
        <taxon>Nephila</taxon>
    </lineage>
</organism>
<gene>
    <name evidence="2" type="ORF">NPIL_563151</name>
</gene>
<keyword evidence="1" id="KW-0175">Coiled coil</keyword>
<comment type="caution">
    <text evidence="2">The sequence shown here is derived from an EMBL/GenBank/DDBJ whole genome shotgun (WGS) entry which is preliminary data.</text>
</comment>
<reference evidence="2" key="1">
    <citation type="submission" date="2020-08" db="EMBL/GenBank/DDBJ databases">
        <title>Multicomponent nature underlies the extraordinary mechanical properties of spider dragline silk.</title>
        <authorList>
            <person name="Kono N."/>
            <person name="Nakamura H."/>
            <person name="Mori M."/>
            <person name="Yoshida Y."/>
            <person name="Ohtoshi R."/>
            <person name="Malay A.D."/>
            <person name="Moran D.A.P."/>
            <person name="Tomita M."/>
            <person name="Numata K."/>
            <person name="Arakawa K."/>
        </authorList>
    </citation>
    <scope>NUCLEOTIDE SEQUENCE</scope>
</reference>
<dbReference type="AlphaFoldDB" id="A0A8X6P754"/>
<evidence type="ECO:0000313" key="3">
    <source>
        <dbReference type="Proteomes" id="UP000887013"/>
    </source>
</evidence>
<evidence type="ECO:0000313" key="2">
    <source>
        <dbReference type="EMBL" id="GFT52086.1"/>
    </source>
</evidence>
<feature type="coiled-coil region" evidence="1">
    <location>
        <begin position="12"/>
        <end position="39"/>
    </location>
</feature>
<dbReference type="Proteomes" id="UP000887013">
    <property type="component" value="Unassembled WGS sequence"/>
</dbReference>
<keyword evidence="3" id="KW-1185">Reference proteome</keyword>
<sequence length="100" mass="11789">MSGSRLQEKVMEEQFRALIDMIKARREEMKQEQEEANNRMGRRCEKMKDWEQSAISEFVAVHSGIGLFKYEVGAKQEHNLNIMNNFRVQFLAVDLFTFGQ</sequence>
<name>A0A8X6P754_NEPPI</name>
<protein>
    <submittedName>
        <fullName evidence="2">Uncharacterized protein</fullName>
    </submittedName>
</protein>
<proteinExistence type="predicted"/>
<dbReference type="EMBL" id="BMAW01112355">
    <property type="protein sequence ID" value="GFT52086.1"/>
    <property type="molecule type" value="Genomic_DNA"/>
</dbReference>
<accession>A0A8X6P754</accession>
<evidence type="ECO:0000256" key="1">
    <source>
        <dbReference type="SAM" id="Coils"/>
    </source>
</evidence>